<dbReference type="SUPFAM" id="SSF46689">
    <property type="entry name" value="Homeodomain-like"/>
    <property type="match status" value="1"/>
</dbReference>
<comment type="caution">
    <text evidence="6">The sequence shown here is derived from an EMBL/GenBank/DDBJ whole genome shotgun (WGS) entry which is preliminary data.</text>
</comment>
<feature type="compositionally biased region" description="Low complexity" evidence="5">
    <location>
        <begin position="15"/>
        <end position="28"/>
    </location>
</feature>
<reference evidence="6" key="2">
    <citation type="submission" date="2023-04" db="EMBL/GenBank/DDBJ databases">
        <authorList>
            <person name="Bruccoleri R.E."/>
            <person name="Oakeley E.J."/>
            <person name="Faust A.-M."/>
            <person name="Dessus-Babus S."/>
            <person name="Altorfer M."/>
            <person name="Burckhardt D."/>
            <person name="Oertli M."/>
            <person name="Naumann U."/>
            <person name="Petersen F."/>
            <person name="Wong J."/>
        </authorList>
    </citation>
    <scope>NUCLEOTIDE SEQUENCE</scope>
    <source>
        <strain evidence="6">GSM-AAB239-AS_SAM_17_03QT</strain>
        <tissue evidence="6">Leaf</tissue>
    </source>
</reference>
<dbReference type="GO" id="GO:0000976">
    <property type="term" value="F:transcription cis-regulatory region binding"/>
    <property type="evidence" value="ECO:0007669"/>
    <property type="project" value="InterPro"/>
</dbReference>
<comment type="subcellular location">
    <subcellularLocation>
        <location evidence="1">Nucleus</location>
    </subcellularLocation>
</comment>
<evidence type="ECO:0000256" key="3">
    <source>
        <dbReference type="ARBA" id="ARBA00023163"/>
    </source>
</evidence>
<evidence type="ECO:0000256" key="1">
    <source>
        <dbReference type="ARBA" id="ARBA00004123"/>
    </source>
</evidence>
<evidence type="ECO:0000313" key="7">
    <source>
        <dbReference type="Proteomes" id="UP001140949"/>
    </source>
</evidence>
<evidence type="ECO:0000256" key="2">
    <source>
        <dbReference type="ARBA" id="ARBA00023015"/>
    </source>
</evidence>
<dbReference type="GO" id="GO:0006355">
    <property type="term" value="P:regulation of DNA-templated transcription"/>
    <property type="evidence" value="ECO:0007669"/>
    <property type="project" value="InterPro"/>
</dbReference>
<name>A0AAX6HPZ8_IRIPA</name>
<reference evidence="6" key="1">
    <citation type="journal article" date="2023" name="GigaByte">
        <title>Genome assembly of the bearded iris, Iris pallida Lam.</title>
        <authorList>
            <person name="Bruccoleri R.E."/>
            <person name="Oakeley E.J."/>
            <person name="Faust A.M.E."/>
            <person name="Altorfer M."/>
            <person name="Dessus-Babus S."/>
            <person name="Burckhardt D."/>
            <person name="Oertli M."/>
            <person name="Naumann U."/>
            <person name="Petersen F."/>
            <person name="Wong J."/>
        </authorList>
    </citation>
    <scope>NUCLEOTIDE SEQUENCE</scope>
    <source>
        <strain evidence="6">GSM-AAB239-AS_SAM_17_03QT</strain>
    </source>
</reference>
<dbReference type="Gene3D" id="1.10.10.60">
    <property type="entry name" value="Homeodomain-like"/>
    <property type="match status" value="1"/>
</dbReference>
<keyword evidence="2" id="KW-0805">Transcription regulation</keyword>
<keyword evidence="3" id="KW-0804">Transcription</keyword>
<keyword evidence="4" id="KW-0539">Nucleus</keyword>
<dbReference type="PANTHER" id="PTHR31496">
    <property type="entry name" value="TRANSCRIPTION FACTOR KAN2-RELATED"/>
    <property type="match status" value="1"/>
</dbReference>
<dbReference type="GO" id="GO:0010158">
    <property type="term" value="P:abaxial cell fate specification"/>
    <property type="evidence" value="ECO:0007669"/>
    <property type="project" value="InterPro"/>
</dbReference>
<organism evidence="6 7">
    <name type="scientific">Iris pallida</name>
    <name type="common">Sweet iris</name>
    <dbReference type="NCBI Taxonomy" id="29817"/>
    <lineage>
        <taxon>Eukaryota</taxon>
        <taxon>Viridiplantae</taxon>
        <taxon>Streptophyta</taxon>
        <taxon>Embryophyta</taxon>
        <taxon>Tracheophyta</taxon>
        <taxon>Spermatophyta</taxon>
        <taxon>Magnoliopsida</taxon>
        <taxon>Liliopsida</taxon>
        <taxon>Asparagales</taxon>
        <taxon>Iridaceae</taxon>
        <taxon>Iridoideae</taxon>
        <taxon>Irideae</taxon>
        <taxon>Iris</taxon>
    </lineage>
</organism>
<evidence type="ECO:0000256" key="4">
    <source>
        <dbReference type="ARBA" id="ARBA00023242"/>
    </source>
</evidence>
<feature type="region of interest" description="Disordered" evidence="5">
    <location>
        <begin position="213"/>
        <end position="233"/>
    </location>
</feature>
<dbReference type="EMBL" id="JANAVB010007399">
    <property type="protein sequence ID" value="KAJ6842862.1"/>
    <property type="molecule type" value="Genomic_DNA"/>
</dbReference>
<sequence>MELFPVQPDLSLQISPPSNNSNKPTSSNWRGRGTAAEEECSSSTVDLEFWRRALIDHSHNPNKTTTDPLSLSSPFATSTQYHDHQQQQQQHYGMMMMRPIRGTPVYHNPTPVTIPHHHHHHHQLLQQQQYLCDRRFLAPQSSRLAPTKRSMRAPRMRWTTTLHGRFVHAVDLLGGHERATPKSVLELMDVKDLTLAHVKSHLQMYRTIKSTNIPTASSGHSDGFDNGSASEVSDDNSIELQNLFGSQSSTKYERPVVNLQETNQLGLWSNSSSNRGSWINGAPRESTQGSKNCFQEARSKSNEILLDLNSSRLSETISPTSPSLEFTLGRLH</sequence>
<accession>A0AAX6HPZ8</accession>
<evidence type="ECO:0000256" key="5">
    <source>
        <dbReference type="SAM" id="MobiDB-lite"/>
    </source>
</evidence>
<feature type="region of interest" description="Disordered" evidence="5">
    <location>
        <begin position="1"/>
        <end position="42"/>
    </location>
</feature>
<evidence type="ECO:0000313" key="6">
    <source>
        <dbReference type="EMBL" id="KAJ6842862.1"/>
    </source>
</evidence>
<gene>
    <name evidence="6" type="ORF">M6B38_298955</name>
</gene>
<dbReference type="Proteomes" id="UP001140949">
    <property type="component" value="Unassembled WGS sequence"/>
</dbReference>
<dbReference type="PANTHER" id="PTHR31496:SF3">
    <property type="entry name" value="TRANSCRIPTION REPRESSOR KAN1"/>
    <property type="match status" value="1"/>
</dbReference>
<protein>
    <submittedName>
        <fullName evidence="6">Transcription factor KAN2 isoform X1</fullName>
    </submittedName>
</protein>
<keyword evidence="7" id="KW-1185">Reference proteome</keyword>
<dbReference type="InterPro" id="IPR006447">
    <property type="entry name" value="Myb_dom_plants"/>
</dbReference>
<dbReference type="InterPro" id="IPR044847">
    <property type="entry name" value="KAN_fam"/>
</dbReference>
<dbReference type="GO" id="GO:0005634">
    <property type="term" value="C:nucleus"/>
    <property type="evidence" value="ECO:0007669"/>
    <property type="project" value="UniProtKB-SubCell"/>
</dbReference>
<dbReference type="NCBIfam" id="TIGR01557">
    <property type="entry name" value="myb_SHAQKYF"/>
    <property type="match status" value="1"/>
</dbReference>
<dbReference type="InterPro" id="IPR009057">
    <property type="entry name" value="Homeodomain-like_sf"/>
</dbReference>
<proteinExistence type="predicted"/>
<dbReference type="AlphaFoldDB" id="A0AAX6HPZ8"/>
<dbReference type="FunFam" id="1.10.10.60:FF:000002">
    <property type="entry name" value="Myb family transcription factor"/>
    <property type="match status" value="1"/>
</dbReference>